<evidence type="ECO:0000313" key="10">
    <source>
        <dbReference type="Proteomes" id="UP000663860"/>
    </source>
</evidence>
<feature type="disulfide bond" evidence="6">
    <location>
        <begin position="282"/>
        <end position="291"/>
    </location>
</feature>
<evidence type="ECO:0000256" key="1">
    <source>
        <dbReference type="ARBA" id="ARBA00022536"/>
    </source>
</evidence>
<dbReference type="PROSITE" id="PS00022">
    <property type="entry name" value="EGF_1"/>
    <property type="match status" value="7"/>
</dbReference>
<keyword evidence="4 6" id="KW-1015">Disulfide bond</keyword>
<comment type="caution">
    <text evidence="6">Lacks conserved residue(s) required for the propagation of feature annotation.</text>
</comment>
<dbReference type="Proteomes" id="UP000663868">
    <property type="component" value="Unassembled WGS sequence"/>
</dbReference>
<dbReference type="PROSITE" id="PS50026">
    <property type="entry name" value="EGF_3"/>
    <property type="match status" value="8"/>
</dbReference>
<proteinExistence type="predicted"/>
<dbReference type="SMART" id="SM00179">
    <property type="entry name" value="EGF_CA"/>
    <property type="match status" value="6"/>
</dbReference>
<sequence length="449" mass="47425">MLINVNASICPSVRQTKANECSNPNGNICLFIVCENGGQCIDDPTTADCFKCQCSSGYTGKMCNTPLTTFPSKCNSECQNGGKCELIAGNIYGCVCREEFTGTQCETSILINHPCVTMPTSICQNGGVCTIHGLDYRCKCATGWSGTNCQTKDLISSCNPSPCGIHGTCFEVDLPIGLTAYCTCENRWTGKYCDVNIDDANCPTGYCLAGGTCIMNGNIPYCICPPLYTGQQCQSLVDALATTTTTTTSTTPIVINVGSCLSNPCLHEGTCLTGSNNFICVCKLPWTGLTCAIDGTITTIPILTTTTTVSTTNSACSSNPCKNGATCLGNNDAYRCICLPSWTGVVCDQLLITVTTTTDITTTITSNSITCANQPCKNGGTCVPVGNSYSCFCGLSTIYNGKNCDSTTPMTTNECPLNCAPGRCIFSGYSQRPYACLWNGIMRPTEGTT</sequence>
<dbReference type="PANTHER" id="PTHR24049:SF22">
    <property type="entry name" value="DROSOPHILA CRUMBS HOMOLOG"/>
    <property type="match status" value="1"/>
</dbReference>
<dbReference type="PANTHER" id="PTHR24049">
    <property type="entry name" value="CRUMBS FAMILY MEMBER"/>
    <property type="match status" value="1"/>
</dbReference>
<feature type="disulfide bond" evidence="6">
    <location>
        <begin position="338"/>
        <end position="347"/>
    </location>
</feature>
<feature type="disulfide bond" evidence="6">
    <location>
        <begin position="96"/>
        <end position="105"/>
    </location>
</feature>
<evidence type="ECO:0000256" key="5">
    <source>
        <dbReference type="ARBA" id="ARBA00023180"/>
    </source>
</evidence>
<dbReference type="InterPro" id="IPR000742">
    <property type="entry name" value="EGF"/>
</dbReference>
<dbReference type="FunFam" id="2.10.25.10:FF:000100">
    <property type="entry name" value="neurogenic locus notch homolog protein 3"/>
    <property type="match status" value="1"/>
</dbReference>
<reference evidence="8" key="1">
    <citation type="submission" date="2021-02" db="EMBL/GenBank/DDBJ databases">
        <authorList>
            <person name="Nowell W R."/>
        </authorList>
    </citation>
    <scope>NUCLEOTIDE SEQUENCE</scope>
</reference>
<dbReference type="InterPro" id="IPR013032">
    <property type="entry name" value="EGF-like_CS"/>
</dbReference>
<feature type="disulfide bond" evidence="6">
    <location>
        <begin position="140"/>
        <end position="149"/>
    </location>
</feature>
<evidence type="ECO:0000313" key="8">
    <source>
        <dbReference type="EMBL" id="CAF0712452.1"/>
    </source>
</evidence>
<feature type="domain" description="EGF-like" evidence="7">
    <location>
        <begin position="312"/>
        <end position="348"/>
    </location>
</feature>
<dbReference type="InterPro" id="IPR051022">
    <property type="entry name" value="Notch_Cell-Fate_Det"/>
</dbReference>
<dbReference type="EMBL" id="CAJNOE010000001">
    <property type="protein sequence ID" value="CAF0712452.1"/>
    <property type="molecule type" value="Genomic_DNA"/>
</dbReference>
<gene>
    <name evidence="8" type="ORF">IZO911_LOCUS224</name>
    <name evidence="9" type="ORF">KXQ929_LOCUS1191</name>
</gene>
<evidence type="ECO:0000256" key="6">
    <source>
        <dbReference type="PROSITE-ProRule" id="PRU00076"/>
    </source>
</evidence>
<evidence type="ECO:0000256" key="4">
    <source>
        <dbReference type="ARBA" id="ARBA00023157"/>
    </source>
</evidence>
<dbReference type="SUPFAM" id="SSF57196">
    <property type="entry name" value="EGF/Laminin"/>
    <property type="match status" value="8"/>
</dbReference>
<evidence type="ECO:0000313" key="9">
    <source>
        <dbReference type="EMBL" id="CAF3521635.1"/>
    </source>
</evidence>
<dbReference type="InterPro" id="IPR001881">
    <property type="entry name" value="EGF-like_Ca-bd_dom"/>
</dbReference>
<evidence type="ECO:0000259" key="7">
    <source>
        <dbReference type="PROSITE" id="PS50026"/>
    </source>
</evidence>
<keyword evidence="1 6" id="KW-0245">EGF-like domain</keyword>
<dbReference type="Pfam" id="PF12661">
    <property type="entry name" value="hEGF"/>
    <property type="match status" value="2"/>
</dbReference>
<comment type="caution">
    <text evidence="8">The sequence shown here is derived from an EMBL/GenBank/DDBJ whole genome shotgun (WGS) entry which is preliminary data.</text>
</comment>
<dbReference type="EMBL" id="CAJOBB010000032">
    <property type="protein sequence ID" value="CAF3521635.1"/>
    <property type="molecule type" value="Genomic_DNA"/>
</dbReference>
<feature type="domain" description="EGF-like" evidence="7">
    <location>
        <begin position="367"/>
        <end position="405"/>
    </location>
</feature>
<evidence type="ECO:0000256" key="2">
    <source>
        <dbReference type="ARBA" id="ARBA00022729"/>
    </source>
</evidence>
<feature type="domain" description="EGF-like" evidence="7">
    <location>
        <begin position="256"/>
        <end position="292"/>
    </location>
</feature>
<evidence type="ECO:0000256" key="3">
    <source>
        <dbReference type="ARBA" id="ARBA00022737"/>
    </source>
</evidence>
<dbReference type="Pfam" id="PF00008">
    <property type="entry name" value="EGF"/>
    <property type="match status" value="3"/>
</dbReference>
<protein>
    <recommendedName>
        <fullName evidence="7">EGF-like domain-containing protein</fullName>
    </recommendedName>
</protein>
<dbReference type="SMART" id="SM00181">
    <property type="entry name" value="EGF"/>
    <property type="match status" value="8"/>
</dbReference>
<feature type="disulfide bond" evidence="6">
    <location>
        <begin position="54"/>
        <end position="63"/>
    </location>
</feature>
<dbReference type="GO" id="GO:0005509">
    <property type="term" value="F:calcium ion binding"/>
    <property type="evidence" value="ECO:0007669"/>
    <property type="project" value="InterPro"/>
</dbReference>
<dbReference type="Gene3D" id="2.10.25.10">
    <property type="entry name" value="Laminin"/>
    <property type="match status" value="8"/>
</dbReference>
<dbReference type="Proteomes" id="UP000663860">
    <property type="component" value="Unassembled WGS sequence"/>
</dbReference>
<dbReference type="FunFam" id="2.10.25.10:FF:000122">
    <property type="entry name" value="Protein crumbs homolog 2"/>
    <property type="match status" value="1"/>
</dbReference>
<feature type="domain" description="EGF-like" evidence="7">
    <location>
        <begin position="154"/>
        <end position="194"/>
    </location>
</feature>
<feature type="domain" description="EGF-like" evidence="7">
    <location>
        <begin position="70"/>
        <end position="106"/>
    </location>
</feature>
<feature type="domain" description="EGF-like" evidence="7">
    <location>
        <begin position="198"/>
        <end position="234"/>
    </location>
</feature>
<keyword evidence="5" id="KW-0325">Glycoprotein</keyword>
<dbReference type="AlphaFoldDB" id="A0A813M730"/>
<keyword evidence="3" id="KW-0677">Repeat</keyword>
<dbReference type="PROSITE" id="PS01186">
    <property type="entry name" value="EGF_2"/>
    <property type="match status" value="3"/>
</dbReference>
<keyword evidence="2" id="KW-0732">Signal</keyword>
<feature type="domain" description="EGF-like" evidence="7">
    <location>
        <begin position="25"/>
        <end position="64"/>
    </location>
</feature>
<feature type="disulfide bond" evidence="6">
    <location>
        <begin position="224"/>
        <end position="233"/>
    </location>
</feature>
<feature type="domain" description="EGF-like" evidence="7">
    <location>
        <begin position="111"/>
        <end position="150"/>
    </location>
</feature>
<feature type="disulfide bond" evidence="6">
    <location>
        <begin position="184"/>
        <end position="193"/>
    </location>
</feature>
<accession>A0A813M730</accession>
<name>A0A813M730_9BILA</name>
<feature type="disulfide bond" evidence="6">
    <location>
        <begin position="74"/>
        <end position="84"/>
    </location>
</feature>
<organism evidence="8 10">
    <name type="scientific">Adineta steineri</name>
    <dbReference type="NCBI Taxonomy" id="433720"/>
    <lineage>
        <taxon>Eukaryota</taxon>
        <taxon>Metazoa</taxon>
        <taxon>Spiralia</taxon>
        <taxon>Gnathifera</taxon>
        <taxon>Rotifera</taxon>
        <taxon>Eurotatoria</taxon>
        <taxon>Bdelloidea</taxon>
        <taxon>Adinetida</taxon>
        <taxon>Adinetidae</taxon>
        <taxon>Adineta</taxon>
    </lineage>
</organism>